<protein>
    <submittedName>
        <fullName evidence="1">NIPSNAP protein</fullName>
    </submittedName>
</protein>
<name>A0A428MFS7_9BACT</name>
<comment type="caution">
    <text evidence="1">The sequence shown here is derived from an EMBL/GenBank/DDBJ whole genome shotgun (WGS) entry which is preliminary data.</text>
</comment>
<dbReference type="Gene3D" id="3.30.70.100">
    <property type="match status" value="1"/>
</dbReference>
<evidence type="ECO:0000313" key="2">
    <source>
        <dbReference type="Proteomes" id="UP000269669"/>
    </source>
</evidence>
<keyword evidence="2" id="KW-1185">Reference proteome</keyword>
<reference evidence="1 2" key="1">
    <citation type="submission" date="2018-12" db="EMBL/GenBank/DDBJ databases">
        <title>Sequencing of bacterial isolates from soil warming experiment in Harvard Forest, Massachusetts, USA.</title>
        <authorList>
            <person name="Deangelis K."/>
        </authorList>
    </citation>
    <scope>NUCLEOTIDE SEQUENCE [LARGE SCALE GENOMIC DNA]</scope>
    <source>
        <strain evidence="1 2">EB153</strain>
    </source>
</reference>
<sequence>MVLAVFKYEVKPGRMNDFMAKLQRAASPDFNSPVMPRGIRLMRSTVPGPDTGPVYLMIEYDDMAAYGARTAYENANPAWKQLFAVTPDCPERLVSVELFTEMKAG</sequence>
<dbReference type="AlphaFoldDB" id="A0A428MFS7"/>
<dbReference type="RefSeq" id="WP_221761594.1">
    <property type="nucleotide sequence ID" value="NZ_RSDW01000001.1"/>
</dbReference>
<gene>
    <name evidence="1" type="ORF">EDE15_1212</name>
</gene>
<organism evidence="1 2">
    <name type="scientific">Edaphobacter aggregans</name>
    <dbReference type="NCBI Taxonomy" id="570835"/>
    <lineage>
        <taxon>Bacteria</taxon>
        <taxon>Pseudomonadati</taxon>
        <taxon>Acidobacteriota</taxon>
        <taxon>Terriglobia</taxon>
        <taxon>Terriglobales</taxon>
        <taxon>Acidobacteriaceae</taxon>
        <taxon>Edaphobacter</taxon>
    </lineage>
</organism>
<evidence type="ECO:0000313" key="1">
    <source>
        <dbReference type="EMBL" id="RSL15714.1"/>
    </source>
</evidence>
<proteinExistence type="predicted"/>
<dbReference type="EMBL" id="RSDW01000001">
    <property type="protein sequence ID" value="RSL15714.1"/>
    <property type="molecule type" value="Genomic_DNA"/>
</dbReference>
<dbReference type="InterPro" id="IPR011008">
    <property type="entry name" value="Dimeric_a/b-barrel"/>
</dbReference>
<dbReference type="Proteomes" id="UP000269669">
    <property type="component" value="Unassembled WGS sequence"/>
</dbReference>
<dbReference type="SUPFAM" id="SSF54909">
    <property type="entry name" value="Dimeric alpha+beta barrel"/>
    <property type="match status" value="1"/>
</dbReference>
<accession>A0A428MFS7</accession>